<evidence type="ECO:0000313" key="2">
    <source>
        <dbReference type="EMBL" id="BBP43300.1"/>
    </source>
</evidence>
<sequence>MSETTIDLPESLTIHHIESQFGDLKIAFQSDVSTIKINGANLDTIDTSGLQAILVLIKDAMADDKIVLWEGVSETLKVSAEKIGLIEKLQIS</sequence>
<dbReference type="RefSeq" id="WP_173291115.1">
    <property type="nucleotide sequence ID" value="NZ_AP021888.1"/>
</dbReference>
<dbReference type="EMBL" id="AP021888">
    <property type="protein sequence ID" value="BBP43300.1"/>
    <property type="molecule type" value="Genomic_DNA"/>
</dbReference>
<dbReference type="SUPFAM" id="SSF52091">
    <property type="entry name" value="SpoIIaa-like"/>
    <property type="match status" value="1"/>
</dbReference>
<dbReference type="PROSITE" id="PS50801">
    <property type="entry name" value="STAS"/>
    <property type="match status" value="1"/>
</dbReference>
<evidence type="ECO:0000259" key="1">
    <source>
        <dbReference type="PROSITE" id="PS50801"/>
    </source>
</evidence>
<dbReference type="InterPro" id="IPR036513">
    <property type="entry name" value="STAS_dom_sf"/>
</dbReference>
<dbReference type="Proteomes" id="UP000501466">
    <property type="component" value="Chromosome"/>
</dbReference>
<feature type="domain" description="STAS" evidence="1">
    <location>
        <begin position="1"/>
        <end position="92"/>
    </location>
</feature>
<dbReference type="AlphaFoldDB" id="A0A6F8PMS6"/>
<evidence type="ECO:0000313" key="3">
    <source>
        <dbReference type="Proteomes" id="UP000501466"/>
    </source>
</evidence>
<dbReference type="InterPro" id="IPR002645">
    <property type="entry name" value="STAS_dom"/>
</dbReference>
<reference evidence="3" key="1">
    <citation type="submission" date="2019-11" db="EMBL/GenBank/DDBJ databases">
        <title>Isolation and characterization of two novel species in the genus Thiomicrorhabdus.</title>
        <authorList>
            <person name="Mochizuki J."/>
            <person name="Kojima H."/>
            <person name="Fukui M."/>
        </authorList>
    </citation>
    <scope>NUCLEOTIDE SEQUENCE [LARGE SCALE GENOMIC DNA]</scope>
    <source>
        <strain evidence="3">AkT22</strain>
    </source>
</reference>
<name>A0A6F8PMS6_9GAMM</name>
<organism evidence="2 3">
    <name type="scientific">Thiosulfativibrio zosterae</name>
    <dbReference type="NCBI Taxonomy" id="2675053"/>
    <lineage>
        <taxon>Bacteria</taxon>
        <taxon>Pseudomonadati</taxon>
        <taxon>Pseudomonadota</taxon>
        <taxon>Gammaproteobacteria</taxon>
        <taxon>Thiotrichales</taxon>
        <taxon>Piscirickettsiaceae</taxon>
        <taxon>Thiosulfativibrio</taxon>
    </lineage>
</organism>
<protein>
    <recommendedName>
        <fullName evidence="1">STAS domain-containing protein</fullName>
    </recommendedName>
</protein>
<proteinExistence type="predicted"/>
<accession>A0A6F8PMS6</accession>
<dbReference type="KEGG" id="tzo:THMIRHAT_10460"/>
<keyword evidence="3" id="KW-1185">Reference proteome</keyword>
<gene>
    <name evidence="2" type="ORF">THMIRHAT_10460</name>
</gene>